<dbReference type="GO" id="GO:0005737">
    <property type="term" value="C:cytoplasm"/>
    <property type="evidence" value="ECO:0007669"/>
    <property type="project" value="UniProtKB-SubCell"/>
</dbReference>
<dbReference type="InterPro" id="IPR001162">
    <property type="entry name" value="UvrC_RNase_H_dom"/>
</dbReference>
<feature type="domain" description="UvrC family homology region profile" evidence="9">
    <location>
        <begin position="292"/>
        <end position="483"/>
    </location>
</feature>
<dbReference type="Pfam" id="PF08459">
    <property type="entry name" value="UvrC_RNaseH_dom"/>
    <property type="match status" value="1"/>
</dbReference>
<dbReference type="GO" id="GO:0009432">
    <property type="term" value="P:SOS response"/>
    <property type="evidence" value="ECO:0007669"/>
    <property type="project" value="UniProtKB-UniRule"/>
</dbReference>
<evidence type="ECO:0000313" key="10">
    <source>
        <dbReference type="EMBL" id="MBB3838090.1"/>
    </source>
</evidence>
<reference evidence="10 11" key="1">
    <citation type="submission" date="2020-08" db="EMBL/GenBank/DDBJ databases">
        <title>Genomic Encyclopedia of Type Strains, Phase IV (KMG-IV): sequencing the most valuable type-strain genomes for metagenomic binning, comparative biology and taxonomic classification.</title>
        <authorList>
            <person name="Goeker M."/>
        </authorList>
    </citation>
    <scope>NUCLEOTIDE SEQUENCE [LARGE SCALE GENOMIC DNA]</scope>
    <source>
        <strain evidence="10 11">DSM 17976</strain>
    </source>
</reference>
<dbReference type="SUPFAM" id="SSF47781">
    <property type="entry name" value="RuvA domain 2-like"/>
    <property type="match status" value="1"/>
</dbReference>
<feature type="domain" description="GIY-YIG" evidence="8">
    <location>
        <begin position="20"/>
        <end position="98"/>
    </location>
</feature>
<keyword evidence="3 7" id="KW-0228">DNA excision</keyword>
<evidence type="ECO:0000259" key="9">
    <source>
        <dbReference type="PROSITE" id="PS50165"/>
    </source>
</evidence>
<evidence type="ECO:0000313" key="11">
    <source>
        <dbReference type="Proteomes" id="UP000541352"/>
    </source>
</evidence>
<dbReference type="SMART" id="SM00465">
    <property type="entry name" value="GIYc"/>
    <property type="match status" value="1"/>
</dbReference>
<dbReference type="AlphaFoldDB" id="A0A7W5ZK40"/>
<dbReference type="Pfam" id="PF22920">
    <property type="entry name" value="UvrC_RNaseH"/>
    <property type="match status" value="1"/>
</dbReference>
<dbReference type="HAMAP" id="MF_00203">
    <property type="entry name" value="UvrC"/>
    <property type="match status" value="1"/>
</dbReference>
<keyword evidence="2 7" id="KW-0227">DNA damage</keyword>
<evidence type="ECO:0000259" key="8">
    <source>
        <dbReference type="PROSITE" id="PS50164"/>
    </source>
</evidence>
<keyword evidence="11" id="KW-1185">Reference proteome</keyword>
<dbReference type="PROSITE" id="PS50165">
    <property type="entry name" value="UVRC"/>
    <property type="match status" value="1"/>
</dbReference>
<keyword evidence="1 7" id="KW-0963">Cytoplasm</keyword>
<dbReference type="InterPro" id="IPR050066">
    <property type="entry name" value="UvrABC_protein_C"/>
</dbReference>
<dbReference type="InterPro" id="IPR010994">
    <property type="entry name" value="RuvA_2-like"/>
</dbReference>
<evidence type="ECO:0000256" key="1">
    <source>
        <dbReference type="ARBA" id="ARBA00022490"/>
    </source>
</evidence>
<dbReference type="PANTHER" id="PTHR30562">
    <property type="entry name" value="UVRC/OXIDOREDUCTASE"/>
    <property type="match status" value="1"/>
</dbReference>
<evidence type="ECO:0000256" key="3">
    <source>
        <dbReference type="ARBA" id="ARBA00022769"/>
    </source>
</evidence>
<dbReference type="InterPro" id="IPR036876">
    <property type="entry name" value="UVR_dom_sf"/>
</dbReference>
<dbReference type="GO" id="GO:0003677">
    <property type="term" value="F:DNA binding"/>
    <property type="evidence" value="ECO:0007669"/>
    <property type="project" value="UniProtKB-UniRule"/>
</dbReference>
<protein>
    <recommendedName>
        <fullName evidence="7">UvrABC system protein C</fullName>
        <shortName evidence="7">Protein UvrC</shortName>
    </recommendedName>
    <alternativeName>
        <fullName evidence="7">Excinuclease ABC subunit C</fullName>
    </alternativeName>
</protein>
<proteinExistence type="inferred from homology"/>
<comment type="subcellular location">
    <subcellularLocation>
        <location evidence="7">Cytoplasm</location>
    </subcellularLocation>
</comment>
<dbReference type="Proteomes" id="UP000541352">
    <property type="component" value="Unassembled WGS sequence"/>
</dbReference>
<dbReference type="InterPro" id="IPR038476">
    <property type="entry name" value="UvrC_RNase_H_dom_sf"/>
</dbReference>
<dbReference type="InterPro" id="IPR047296">
    <property type="entry name" value="GIY-YIG_UvrC_Cho"/>
</dbReference>
<dbReference type="PANTHER" id="PTHR30562:SF1">
    <property type="entry name" value="UVRABC SYSTEM PROTEIN C"/>
    <property type="match status" value="1"/>
</dbReference>
<dbReference type="EMBL" id="JACIBY010000004">
    <property type="protein sequence ID" value="MBB3838090.1"/>
    <property type="molecule type" value="Genomic_DNA"/>
</dbReference>
<dbReference type="CDD" id="cd10434">
    <property type="entry name" value="GIY-YIG_UvrC_Cho"/>
    <property type="match status" value="1"/>
</dbReference>
<organism evidence="10 11">
    <name type="scientific">Runella defluvii</name>
    <dbReference type="NCBI Taxonomy" id="370973"/>
    <lineage>
        <taxon>Bacteria</taxon>
        <taxon>Pseudomonadati</taxon>
        <taxon>Bacteroidota</taxon>
        <taxon>Cytophagia</taxon>
        <taxon>Cytophagales</taxon>
        <taxon>Spirosomataceae</taxon>
        <taxon>Runella</taxon>
    </lineage>
</organism>
<evidence type="ECO:0000256" key="2">
    <source>
        <dbReference type="ARBA" id="ARBA00022763"/>
    </source>
</evidence>
<dbReference type="SUPFAM" id="SSF82771">
    <property type="entry name" value="GIY-YIG endonuclease"/>
    <property type="match status" value="1"/>
</dbReference>
<evidence type="ECO:0000256" key="6">
    <source>
        <dbReference type="ARBA" id="ARBA00023236"/>
    </source>
</evidence>
<comment type="subunit">
    <text evidence="7">Interacts with UvrB in an incision complex.</text>
</comment>
<comment type="similarity">
    <text evidence="7">Belongs to the UvrC family.</text>
</comment>
<gene>
    <name evidence="7" type="primary">uvrC</name>
    <name evidence="10" type="ORF">FHS57_002095</name>
</gene>
<sequence>MPLITMSVFDYKAELAKIPAEPGVYRYFSEEGEIIYVGKAKSLKNRVSSYFVKNHADRKTRRLVSQIRRIEFTIVHTEFDALLLENQLIKRYQPRFNILLRDDKTYPFIKIFNEPFPRVESTRRVDKKTGTYFGPFANPRAMYNLLDMFRELYSLRTCNLNLSPEHIKADKYKVCMEYHLKRCKGPCVGLQPLEEYEQEVAQIQQILKGQMSIPQQYFKQNMVQAAEKLEFEKAHDWKIKLELLQNFQTKSTVVNPKIGNVDVIVIASDEEAAYVNYLKIVNGYIMAAQTLEVKKKLEETDEEILALVLFEMRTTYESEAKEIITNIEITTDFKAEITIPKIGDKRSLLEMALKNVHYFRKEKAERQLIEASATTNRRDRVLIKLKADLQLKTLPRHIECFDNSNIQGTNPVSAMVCFKEGRASKKDYRHFSIKTVVGPNDFASMYEVVTRRYTRLLEENAPLPDLIVIDGGKGQLSAACDALKAVGLYGKVPIVGIAKRLEEIYFPEDTLPLYIDKKSESLRLIQQIRDEAHRFAITYHRDKRSRNAIVSELENVDGIGKKTAANLLKEFKSVKAIREADAEKIAAFVGKDKAQKIKEYFAQQQGE</sequence>
<dbReference type="FunFam" id="3.40.1440.10:FF:000001">
    <property type="entry name" value="UvrABC system protein C"/>
    <property type="match status" value="1"/>
</dbReference>
<dbReference type="PROSITE" id="PS50164">
    <property type="entry name" value="GIY_YIG"/>
    <property type="match status" value="1"/>
</dbReference>
<dbReference type="Pfam" id="PF14520">
    <property type="entry name" value="HHH_5"/>
    <property type="match status" value="1"/>
</dbReference>
<dbReference type="GO" id="GO:0009381">
    <property type="term" value="F:excinuclease ABC activity"/>
    <property type="evidence" value="ECO:0007669"/>
    <property type="project" value="UniProtKB-UniRule"/>
</dbReference>
<evidence type="ECO:0000256" key="7">
    <source>
        <dbReference type="HAMAP-Rule" id="MF_00203"/>
    </source>
</evidence>
<dbReference type="InterPro" id="IPR000305">
    <property type="entry name" value="GIY-YIG_endonuc"/>
</dbReference>
<dbReference type="InterPro" id="IPR035901">
    <property type="entry name" value="GIY-YIG_endonuc_sf"/>
</dbReference>
<evidence type="ECO:0000256" key="4">
    <source>
        <dbReference type="ARBA" id="ARBA00022881"/>
    </source>
</evidence>
<dbReference type="Gene3D" id="3.40.1440.10">
    <property type="entry name" value="GIY-YIG endonuclease"/>
    <property type="match status" value="1"/>
</dbReference>
<keyword evidence="4 7" id="KW-0267">Excision nuclease</keyword>
<dbReference type="GO" id="GO:0009380">
    <property type="term" value="C:excinuclease repair complex"/>
    <property type="evidence" value="ECO:0007669"/>
    <property type="project" value="InterPro"/>
</dbReference>
<dbReference type="Pfam" id="PF01541">
    <property type="entry name" value="GIY-YIG"/>
    <property type="match status" value="1"/>
</dbReference>
<dbReference type="NCBIfam" id="TIGR00194">
    <property type="entry name" value="uvrC"/>
    <property type="match status" value="1"/>
</dbReference>
<keyword evidence="6 7" id="KW-0742">SOS response</keyword>
<dbReference type="GO" id="GO:0006289">
    <property type="term" value="P:nucleotide-excision repair"/>
    <property type="evidence" value="ECO:0007669"/>
    <property type="project" value="UniProtKB-UniRule"/>
</dbReference>
<keyword evidence="5 7" id="KW-0234">DNA repair</keyword>
<accession>A0A7W5ZK40</accession>
<dbReference type="SUPFAM" id="SSF46600">
    <property type="entry name" value="C-terminal UvrC-binding domain of UvrB"/>
    <property type="match status" value="1"/>
</dbReference>
<comment type="caution">
    <text evidence="10">The sequence shown here is derived from an EMBL/GenBank/DDBJ whole genome shotgun (WGS) entry which is preliminary data.</text>
</comment>
<dbReference type="Gene3D" id="1.10.150.20">
    <property type="entry name" value="5' to 3' exonuclease, C-terminal subdomain"/>
    <property type="match status" value="1"/>
</dbReference>
<dbReference type="InterPro" id="IPR004791">
    <property type="entry name" value="UvrC"/>
</dbReference>
<comment type="function">
    <text evidence="7">The UvrABC repair system catalyzes the recognition and processing of DNA lesions. UvrC both incises the 5' and 3' sides of the lesion. The N-terminal half is responsible for the 3' incision and the C-terminal half is responsible for the 5' incision.</text>
</comment>
<name>A0A7W5ZK40_9BACT</name>
<evidence type="ECO:0000256" key="5">
    <source>
        <dbReference type="ARBA" id="ARBA00023204"/>
    </source>
</evidence>
<dbReference type="Gene3D" id="3.30.420.340">
    <property type="entry name" value="UvrC, RNAse H endonuclease domain"/>
    <property type="match status" value="1"/>
</dbReference>